<evidence type="ECO:0000256" key="1">
    <source>
        <dbReference type="ARBA" id="ARBA00005721"/>
    </source>
</evidence>
<organism evidence="3 4">
    <name type="scientific">Kribbella deserti</name>
    <dbReference type="NCBI Taxonomy" id="1926257"/>
    <lineage>
        <taxon>Bacteria</taxon>
        <taxon>Bacillati</taxon>
        <taxon>Actinomycetota</taxon>
        <taxon>Actinomycetes</taxon>
        <taxon>Propionibacteriales</taxon>
        <taxon>Kribbellaceae</taxon>
        <taxon>Kribbella</taxon>
    </lineage>
</organism>
<dbReference type="InterPro" id="IPR005531">
    <property type="entry name" value="Asp23"/>
</dbReference>
<evidence type="ECO:0000256" key="2">
    <source>
        <dbReference type="SAM" id="MobiDB-lite"/>
    </source>
</evidence>
<evidence type="ECO:0000313" key="4">
    <source>
        <dbReference type="Proteomes" id="UP001589890"/>
    </source>
</evidence>
<dbReference type="Proteomes" id="UP001589890">
    <property type="component" value="Unassembled WGS sequence"/>
</dbReference>
<accession>A0ABV6QRD7</accession>
<name>A0ABV6QRD7_9ACTN</name>
<sequence>MADNTSTKSPANGVVATGNDSADRVVATSKESRGSTVAAGKSPGGVVATSNDGLETGQGKTSIADTVVSKIAGIATREITGVYDLGGTAARTVGMLRERIPGSKTNLSQGVSVEVGEKQAAIDLQIIAEYGAAIPDLAAAIRRNVIESVERMTGLEVTEVNIAVSDIHLEGEDDAEDDTAGAEPRVQ</sequence>
<dbReference type="PANTHER" id="PTHR34297:SF3">
    <property type="entry name" value="ALKALINE SHOCK PROTEIN 23"/>
    <property type="match status" value="1"/>
</dbReference>
<feature type="region of interest" description="Disordered" evidence="2">
    <location>
        <begin position="1"/>
        <end position="53"/>
    </location>
</feature>
<reference evidence="3 4" key="1">
    <citation type="submission" date="2024-09" db="EMBL/GenBank/DDBJ databases">
        <authorList>
            <person name="Sun Q."/>
            <person name="Mori K."/>
        </authorList>
    </citation>
    <scope>NUCLEOTIDE SEQUENCE [LARGE SCALE GENOMIC DNA]</scope>
    <source>
        <strain evidence="3 4">CGMCC 1.15906</strain>
    </source>
</reference>
<proteinExistence type="inferred from homology"/>
<dbReference type="Pfam" id="PF03780">
    <property type="entry name" value="Asp23"/>
    <property type="match status" value="1"/>
</dbReference>
<dbReference type="RefSeq" id="WP_380049374.1">
    <property type="nucleotide sequence ID" value="NZ_JBHLTC010000023.1"/>
</dbReference>
<dbReference type="PANTHER" id="PTHR34297">
    <property type="entry name" value="HYPOTHETICAL CYTOSOLIC PROTEIN-RELATED"/>
    <property type="match status" value="1"/>
</dbReference>
<protein>
    <submittedName>
        <fullName evidence="3">Asp23/Gls24 family envelope stress response protein</fullName>
    </submittedName>
</protein>
<dbReference type="EMBL" id="JBHLTC010000023">
    <property type="protein sequence ID" value="MFC0626182.1"/>
    <property type="molecule type" value="Genomic_DNA"/>
</dbReference>
<comment type="similarity">
    <text evidence="1">Belongs to the asp23 family.</text>
</comment>
<gene>
    <name evidence="3" type="ORF">ACFFGN_19040</name>
</gene>
<comment type="caution">
    <text evidence="3">The sequence shown here is derived from an EMBL/GenBank/DDBJ whole genome shotgun (WGS) entry which is preliminary data.</text>
</comment>
<evidence type="ECO:0000313" key="3">
    <source>
        <dbReference type="EMBL" id="MFC0626182.1"/>
    </source>
</evidence>
<keyword evidence="4" id="KW-1185">Reference proteome</keyword>
<feature type="compositionally biased region" description="Polar residues" evidence="2">
    <location>
        <begin position="1"/>
        <end position="10"/>
    </location>
</feature>